<keyword evidence="3" id="KW-1185">Reference proteome</keyword>
<dbReference type="RefSeq" id="WP_198441922.1">
    <property type="nucleotide sequence ID" value="NZ_CBCSHE010000029.1"/>
</dbReference>
<accession>A0A7T3RBJ0</accession>
<protein>
    <submittedName>
        <fullName evidence="1">Uncharacterized protein</fullName>
    </submittedName>
</protein>
<gene>
    <name evidence="2" type="ORF">IWA51_01610</name>
    <name evidence="1" type="ORF">IWA51_07100</name>
</gene>
<reference evidence="1 3" key="1">
    <citation type="submission" date="2020-11" db="EMBL/GenBank/DDBJ databases">
        <title>Treponema Peruensis nv. sp., first commensal Treponema isolated from human feces.</title>
        <authorList>
            <person name="Belkhou C."/>
            <person name="Raes J."/>
        </authorList>
    </citation>
    <scope>NUCLEOTIDE SEQUENCE [LARGE SCALE GENOMIC DNA]</scope>
    <source>
        <strain evidence="1 3">RCC2812</strain>
    </source>
</reference>
<evidence type="ECO:0000313" key="3">
    <source>
        <dbReference type="Proteomes" id="UP000595224"/>
    </source>
</evidence>
<dbReference type="KEGG" id="tper:IWA51_01610"/>
<sequence length="103" mass="12151">MKCEVGICEITKKKIFSSYNDCVKYSRYVNRKNKIRRKSIGSEYQRKANGDLPYISHVNKKTKAIYKCIFCGGYHFSSHYKSIETRKLEEKWLKTNTPKNAKT</sequence>
<evidence type="ECO:0000313" key="2">
    <source>
        <dbReference type="EMBL" id="QQA01342.1"/>
    </source>
</evidence>
<dbReference type="KEGG" id="tper:IWA51_07100"/>
<name>A0A7T3RBJ0_9SPIR</name>
<dbReference type="Proteomes" id="UP000595224">
    <property type="component" value="Chromosome"/>
</dbReference>
<dbReference type="EMBL" id="CP064936">
    <property type="protein sequence ID" value="QQA01342.1"/>
    <property type="molecule type" value="Genomic_DNA"/>
</dbReference>
<dbReference type="AlphaFoldDB" id="A0A7T3RBJ0"/>
<organism evidence="1 3">
    <name type="scientific">Treponema peruense</name>
    <dbReference type="NCBI Taxonomy" id="2787628"/>
    <lineage>
        <taxon>Bacteria</taxon>
        <taxon>Pseudomonadati</taxon>
        <taxon>Spirochaetota</taxon>
        <taxon>Spirochaetia</taxon>
        <taxon>Spirochaetales</taxon>
        <taxon>Treponemataceae</taxon>
        <taxon>Treponema</taxon>
    </lineage>
</organism>
<proteinExistence type="predicted"/>
<dbReference type="EMBL" id="CP064936">
    <property type="protein sequence ID" value="QQA00047.1"/>
    <property type="molecule type" value="Genomic_DNA"/>
</dbReference>
<evidence type="ECO:0000313" key="1">
    <source>
        <dbReference type="EMBL" id="QQA00047.1"/>
    </source>
</evidence>